<gene>
    <name evidence="1 3" type="ORF">BDZ99DRAFT_462178</name>
</gene>
<protein>
    <submittedName>
        <fullName evidence="1 3">Uncharacterized protein</fullName>
    </submittedName>
</protein>
<evidence type="ECO:0000313" key="3">
    <source>
        <dbReference type="RefSeq" id="XP_033577841.1"/>
    </source>
</evidence>
<dbReference type="Proteomes" id="UP000504636">
    <property type="component" value="Unplaced"/>
</dbReference>
<name>A0A6A6YSI7_9PEZI</name>
<keyword evidence="2" id="KW-1185">Reference proteome</keyword>
<sequence>MRLLNTSTTRRRAVEVRLGGKWTPLREVLETRPLLNAEVSVGGLEGSQLQRE</sequence>
<dbReference type="GeneID" id="54460682"/>
<proteinExistence type="predicted"/>
<dbReference type="AlphaFoldDB" id="A0A6A6YSI7"/>
<dbReference type="RefSeq" id="XP_033577841.1">
    <property type="nucleotide sequence ID" value="XM_033719789.1"/>
</dbReference>
<organism evidence="1">
    <name type="scientific">Mytilinidion resinicola</name>
    <dbReference type="NCBI Taxonomy" id="574789"/>
    <lineage>
        <taxon>Eukaryota</taxon>
        <taxon>Fungi</taxon>
        <taxon>Dikarya</taxon>
        <taxon>Ascomycota</taxon>
        <taxon>Pezizomycotina</taxon>
        <taxon>Dothideomycetes</taxon>
        <taxon>Pleosporomycetidae</taxon>
        <taxon>Mytilinidiales</taxon>
        <taxon>Mytilinidiaceae</taxon>
        <taxon>Mytilinidion</taxon>
    </lineage>
</organism>
<reference evidence="3" key="3">
    <citation type="submission" date="2025-04" db="UniProtKB">
        <authorList>
            <consortium name="RefSeq"/>
        </authorList>
    </citation>
    <scope>IDENTIFICATION</scope>
    <source>
        <strain evidence="3">CBS 304.34</strain>
    </source>
</reference>
<evidence type="ECO:0000313" key="1">
    <source>
        <dbReference type="EMBL" id="KAF2810877.1"/>
    </source>
</evidence>
<accession>A0A6A6YSI7</accession>
<evidence type="ECO:0000313" key="2">
    <source>
        <dbReference type="Proteomes" id="UP000504636"/>
    </source>
</evidence>
<reference evidence="3" key="2">
    <citation type="submission" date="2020-04" db="EMBL/GenBank/DDBJ databases">
        <authorList>
            <consortium name="NCBI Genome Project"/>
        </authorList>
    </citation>
    <scope>NUCLEOTIDE SEQUENCE</scope>
    <source>
        <strain evidence="3">CBS 304.34</strain>
    </source>
</reference>
<dbReference type="EMBL" id="MU003699">
    <property type="protein sequence ID" value="KAF2810877.1"/>
    <property type="molecule type" value="Genomic_DNA"/>
</dbReference>
<reference evidence="1 3" key="1">
    <citation type="journal article" date="2020" name="Stud. Mycol.">
        <title>101 Dothideomycetes genomes: a test case for predicting lifestyles and emergence of pathogens.</title>
        <authorList>
            <person name="Haridas S."/>
            <person name="Albert R."/>
            <person name="Binder M."/>
            <person name="Bloem J."/>
            <person name="Labutti K."/>
            <person name="Salamov A."/>
            <person name="Andreopoulos B."/>
            <person name="Baker S."/>
            <person name="Barry K."/>
            <person name="Bills G."/>
            <person name="Bluhm B."/>
            <person name="Cannon C."/>
            <person name="Castanera R."/>
            <person name="Culley D."/>
            <person name="Daum C."/>
            <person name="Ezra D."/>
            <person name="Gonzalez J."/>
            <person name="Henrissat B."/>
            <person name="Kuo A."/>
            <person name="Liang C."/>
            <person name="Lipzen A."/>
            <person name="Lutzoni F."/>
            <person name="Magnuson J."/>
            <person name="Mondo S."/>
            <person name="Nolan M."/>
            <person name="Ohm R."/>
            <person name="Pangilinan J."/>
            <person name="Park H.-J."/>
            <person name="Ramirez L."/>
            <person name="Alfaro M."/>
            <person name="Sun H."/>
            <person name="Tritt A."/>
            <person name="Yoshinaga Y."/>
            <person name="Zwiers L.-H."/>
            <person name="Turgeon B."/>
            <person name="Goodwin S."/>
            <person name="Spatafora J."/>
            <person name="Crous P."/>
            <person name="Grigoriev I."/>
        </authorList>
    </citation>
    <scope>NUCLEOTIDE SEQUENCE</scope>
    <source>
        <strain evidence="1 3">CBS 304.34</strain>
    </source>
</reference>